<evidence type="ECO:0000313" key="7">
    <source>
        <dbReference type="Proteomes" id="UP001163687"/>
    </source>
</evidence>
<dbReference type="AlphaFoldDB" id="A0AA35CHP1"/>
<keyword evidence="7" id="KW-1185">Reference proteome</keyword>
<dbReference type="InterPro" id="IPR036390">
    <property type="entry name" value="WH_DNA-bd_sf"/>
</dbReference>
<dbReference type="GO" id="GO:0003700">
    <property type="term" value="F:DNA-binding transcription factor activity"/>
    <property type="evidence" value="ECO:0007669"/>
    <property type="project" value="InterPro"/>
</dbReference>
<dbReference type="PRINTS" id="PR00039">
    <property type="entry name" value="HTHLYSR"/>
</dbReference>
<evidence type="ECO:0000256" key="3">
    <source>
        <dbReference type="ARBA" id="ARBA00023125"/>
    </source>
</evidence>
<dbReference type="PANTHER" id="PTHR30126">
    <property type="entry name" value="HTH-TYPE TRANSCRIPTIONAL REGULATOR"/>
    <property type="match status" value="1"/>
</dbReference>
<dbReference type="Pfam" id="PF03466">
    <property type="entry name" value="LysR_substrate"/>
    <property type="match status" value="1"/>
</dbReference>
<dbReference type="KEGG" id="cmic:caldi_02640"/>
<dbReference type="Pfam" id="PF00126">
    <property type="entry name" value="HTH_1"/>
    <property type="match status" value="1"/>
</dbReference>
<dbReference type="Proteomes" id="UP001163687">
    <property type="component" value="Chromosome"/>
</dbReference>
<evidence type="ECO:0000259" key="5">
    <source>
        <dbReference type="PROSITE" id="PS50931"/>
    </source>
</evidence>
<feature type="domain" description="HTH lysR-type" evidence="5">
    <location>
        <begin position="1"/>
        <end position="58"/>
    </location>
</feature>
<evidence type="ECO:0000256" key="2">
    <source>
        <dbReference type="ARBA" id="ARBA00023015"/>
    </source>
</evidence>
<evidence type="ECO:0000256" key="4">
    <source>
        <dbReference type="ARBA" id="ARBA00023163"/>
    </source>
</evidence>
<dbReference type="GO" id="GO:0000976">
    <property type="term" value="F:transcription cis-regulatory region binding"/>
    <property type="evidence" value="ECO:0007669"/>
    <property type="project" value="TreeGrafter"/>
</dbReference>
<dbReference type="InterPro" id="IPR036388">
    <property type="entry name" value="WH-like_DNA-bd_sf"/>
</dbReference>
<dbReference type="Gene3D" id="1.10.10.10">
    <property type="entry name" value="Winged helix-like DNA-binding domain superfamily/Winged helix DNA-binding domain"/>
    <property type="match status" value="1"/>
</dbReference>
<dbReference type="SUPFAM" id="SSF53850">
    <property type="entry name" value="Periplasmic binding protein-like II"/>
    <property type="match status" value="1"/>
</dbReference>
<evidence type="ECO:0000313" key="6">
    <source>
        <dbReference type="EMBL" id="BDG59174.1"/>
    </source>
</evidence>
<reference evidence="6" key="1">
    <citation type="submission" date="2022-03" db="EMBL/GenBank/DDBJ databases">
        <title>Complete genome sequence of Caldinitratiruptor microaerophilus.</title>
        <authorList>
            <person name="Mukaiyama R."/>
            <person name="Nishiyama T."/>
            <person name="Ueda K."/>
        </authorList>
    </citation>
    <scope>NUCLEOTIDE SEQUENCE</scope>
    <source>
        <strain evidence="6">JCM 16183</strain>
    </source>
</reference>
<accession>A0AA35CHP1</accession>
<dbReference type="SUPFAM" id="SSF46785">
    <property type="entry name" value="Winged helix' DNA-binding domain"/>
    <property type="match status" value="1"/>
</dbReference>
<dbReference type="InterPro" id="IPR000847">
    <property type="entry name" value="LysR_HTH_N"/>
</dbReference>
<protein>
    <submittedName>
        <fullName evidence="6">LysR family transcriptional regulator</fullName>
    </submittedName>
</protein>
<keyword evidence="2" id="KW-0805">Transcription regulation</keyword>
<comment type="similarity">
    <text evidence="1">Belongs to the LysR transcriptional regulatory family.</text>
</comment>
<dbReference type="FunFam" id="1.10.10.10:FF:000001">
    <property type="entry name" value="LysR family transcriptional regulator"/>
    <property type="match status" value="1"/>
</dbReference>
<dbReference type="PROSITE" id="PS50931">
    <property type="entry name" value="HTH_LYSR"/>
    <property type="match status" value="1"/>
</dbReference>
<dbReference type="InterPro" id="IPR005119">
    <property type="entry name" value="LysR_subst-bd"/>
</dbReference>
<dbReference type="EMBL" id="AP025628">
    <property type="protein sequence ID" value="BDG59174.1"/>
    <property type="molecule type" value="Genomic_DNA"/>
</dbReference>
<gene>
    <name evidence="6" type="ORF">caldi_02640</name>
</gene>
<organism evidence="6 7">
    <name type="scientific">Caldinitratiruptor microaerophilus</name>
    <dbReference type="NCBI Taxonomy" id="671077"/>
    <lineage>
        <taxon>Bacteria</taxon>
        <taxon>Bacillati</taxon>
        <taxon>Bacillota</taxon>
        <taxon>Clostridia</taxon>
        <taxon>Eubacteriales</taxon>
        <taxon>Symbiobacteriaceae</taxon>
        <taxon>Caldinitratiruptor</taxon>
    </lineage>
</organism>
<evidence type="ECO:0000256" key="1">
    <source>
        <dbReference type="ARBA" id="ARBA00009437"/>
    </source>
</evidence>
<name>A0AA35CHP1_9FIRM</name>
<keyword evidence="4" id="KW-0804">Transcription</keyword>
<dbReference type="PANTHER" id="PTHR30126:SF39">
    <property type="entry name" value="HTH-TYPE TRANSCRIPTIONAL REGULATOR CYSL"/>
    <property type="match status" value="1"/>
</dbReference>
<dbReference type="Gene3D" id="3.40.190.290">
    <property type="match status" value="1"/>
</dbReference>
<sequence length="300" mass="33251">MKLRQLEVFCKVFECRGVTRAADALFMTQPAVSLQIRALERSLGVKLFEHRAGSMVPTPAGEILYRYASAIRDLHTVAQSSLEQYRHGYHGRILLGVATGVLYLLPPFLKQYRKAVPGVEITLHSANSDRVREDVARGTHDIGLVWGPVADDRLECEVVARTEFCVIVPCDHELAETDEVSPERLSQYPFVLGAEGTATRNFVEAKLREAGIIPRVVAGLSTTEAMKRAVESQIGLTVLSREAVQYEIQAGVLKPIRISGVSIHRDVVLVQANRRIKPSAVVRFVSAVRSHPMFVQSRVT</sequence>
<dbReference type="RefSeq" id="WP_264843290.1">
    <property type="nucleotide sequence ID" value="NZ_AP025628.1"/>
</dbReference>
<proteinExistence type="inferred from homology"/>
<keyword evidence="3" id="KW-0238">DNA-binding</keyword>